<dbReference type="Gene3D" id="3.90.1150.10">
    <property type="entry name" value="Aspartate Aminotransferase, domain 1"/>
    <property type="match status" value="1"/>
</dbReference>
<dbReference type="CDD" id="cd00616">
    <property type="entry name" value="AHBA_syn"/>
    <property type="match status" value="1"/>
</dbReference>
<name>A0A7I7QNG1_9MYCO</name>
<dbReference type="PIRSF" id="PIRSF000390">
    <property type="entry name" value="PLP_StrS"/>
    <property type="match status" value="1"/>
</dbReference>
<evidence type="ECO:0000256" key="2">
    <source>
        <dbReference type="PIRSR" id="PIRSR000390-1"/>
    </source>
</evidence>
<dbReference type="Pfam" id="PF01041">
    <property type="entry name" value="DegT_DnrJ_EryC1"/>
    <property type="match status" value="1"/>
</dbReference>
<feature type="active site" description="Proton acceptor" evidence="2">
    <location>
        <position position="182"/>
    </location>
</feature>
<evidence type="ECO:0000313" key="6">
    <source>
        <dbReference type="Proteomes" id="UP000467193"/>
    </source>
</evidence>
<dbReference type="PANTHER" id="PTHR30244">
    <property type="entry name" value="TRANSAMINASE"/>
    <property type="match status" value="1"/>
</dbReference>
<proteinExistence type="inferred from homology"/>
<sequence length="378" mass="40703">MTERIPIAGPWVTDLEVAYVAEAAADDWYTGAGRSVASFEAEFAEYVGAGHAAAVPHGTSALHLAMAALGIGPGDEVVVPESTWVATAAPIHYLGATPVFADVDPRTWCMSADSLAKRLTARTKAIVTVDLYGGMPDMAAIESAAAGIPIIEDAAQAIGGKWHGRPAGTLGDVAAFSFHGTKTMTTGEGGMVVTSRDDVFERISRLRDHGRTPADFKLFQTSELAFKYRMSSLQAAFGRAQLSRIDELVGKKKQIFEWYEERLAMVPGVELNHREPDVENALWMVTVVVDPTHDLSTRRLMELFDAHSVDTRPFLPPLSSLPAFAGYDTAADGARRNPVAYDIAGRAINVPSALALTESQVDRVCDLLQLFLSGKEEL</sequence>
<keyword evidence="6" id="KW-1185">Reference proteome</keyword>
<dbReference type="Gene3D" id="3.40.640.10">
    <property type="entry name" value="Type I PLP-dependent aspartate aminotransferase-like (Major domain)"/>
    <property type="match status" value="1"/>
</dbReference>
<dbReference type="RefSeq" id="WP_163796749.1">
    <property type="nucleotide sequence ID" value="NZ_AP022588.1"/>
</dbReference>
<evidence type="ECO:0000256" key="1">
    <source>
        <dbReference type="ARBA" id="ARBA00001933"/>
    </source>
</evidence>
<dbReference type="GO" id="GO:0030170">
    <property type="term" value="F:pyridoxal phosphate binding"/>
    <property type="evidence" value="ECO:0007669"/>
    <property type="project" value="TreeGrafter"/>
</dbReference>
<evidence type="ECO:0000256" key="3">
    <source>
        <dbReference type="PIRSR" id="PIRSR000390-2"/>
    </source>
</evidence>
<keyword evidence="5" id="KW-0032">Aminotransferase</keyword>
<dbReference type="EMBL" id="AP022588">
    <property type="protein sequence ID" value="BBY27928.1"/>
    <property type="molecule type" value="Genomic_DNA"/>
</dbReference>
<comment type="similarity">
    <text evidence="4">Belongs to the DegT/DnrJ/EryC1 family.</text>
</comment>
<dbReference type="InterPro" id="IPR015421">
    <property type="entry name" value="PyrdxlP-dep_Trfase_major"/>
</dbReference>
<dbReference type="AlphaFoldDB" id="A0A7I7QNG1"/>
<evidence type="ECO:0000256" key="4">
    <source>
        <dbReference type="RuleBase" id="RU004508"/>
    </source>
</evidence>
<dbReference type="SUPFAM" id="SSF53383">
    <property type="entry name" value="PLP-dependent transferases"/>
    <property type="match status" value="1"/>
</dbReference>
<dbReference type="Proteomes" id="UP000467193">
    <property type="component" value="Chromosome"/>
</dbReference>
<dbReference type="KEGG" id="msei:MSEDJ_20240"/>
<dbReference type="InterPro" id="IPR015422">
    <property type="entry name" value="PyrdxlP-dep_Trfase_small"/>
</dbReference>
<gene>
    <name evidence="5" type="ORF">MSEDJ_20240</name>
</gene>
<reference evidence="5 6" key="1">
    <citation type="journal article" date="2019" name="Emerg. Microbes Infect.">
        <title>Comprehensive subspecies identification of 175 nontuberculous mycobacteria species based on 7547 genomic profiles.</title>
        <authorList>
            <person name="Matsumoto Y."/>
            <person name="Kinjo T."/>
            <person name="Motooka D."/>
            <person name="Nabeya D."/>
            <person name="Jung N."/>
            <person name="Uechi K."/>
            <person name="Horii T."/>
            <person name="Iida T."/>
            <person name="Fujita J."/>
            <person name="Nakamura S."/>
        </authorList>
    </citation>
    <scope>NUCLEOTIDE SEQUENCE [LARGE SCALE GENOMIC DNA]</scope>
    <source>
        <strain evidence="5 6">JCM 17899</strain>
    </source>
</reference>
<dbReference type="GO" id="GO:0000271">
    <property type="term" value="P:polysaccharide biosynthetic process"/>
    <property type="evidence" value="ECO:0007669"/>
    <property type="project" value="TreeGrafter"/>
</dbReference>
<organism evidence="5 6">
    <name type="scientific">Mycolicibacterium sediminis</name>
    <dbReference type="NCBI Taxonomy" id="1286180"/>
    <lineage>
        <taxon>Bacteria</taxon>
        <taxon>Bacillati</taxon>
        <taxon>Actinomycetota</taxon>
        <taxon>Actinomycetes</taxon>
        <taxon>Mycobacteriales</taxon>
        <taxon>Mycobacteriaceae</taxon>
        <taxon>Mycolicibacterium</taxon>
    </lineage>
</organism>
<feature type="modified residue" description="N6-(pyridoxal phosphate)lysine" evidence="3">
    <location>
        <position position="182"/>
    </location>
</feature>
<keyword evidence="3 4" id="KW-0663">Pyridoxal phosphate</keyword>
<evidence type="ECO:0000313" key="5">
    <source>
        <dbReference type="EMBL" id="BBY27928.1"/>
    </source>
</evidence>
<comment type="cofactor">
    <cofactor evidence="1">
        <name>pyridoxal 5'-phosphate</name>
        <dbReference type="ChEBI" id="CHEBI:597326"/>
    </cofactor>
</comment>
<dbReference type="InterPro" id="IPR015424">
    <property type="entry name" value="PyrdxlP-dep_Trfase"/>
</dbReference>
<protein>
    <submittedName>
        <fullName evidence="5">Glutamine--scyllo-inositol aminotransferase</fullName>
    </submittedName>
</protein>
<dbReference type="PANTHER" id="PTHR30244:SF34">
    <property type="entry name" value="DTDP-4-AMINO-4,6-DIDEOXYGALACTOSE TRANSAMINASE"/>
    <property type="match status" value="1"/>
</dbReference>
<dbReference type="GO" id="GO:0008483">
    <property type="term" value="F:transaminase activity"/>
    <property type="evidence" value="ECO:0007669"/>
    <property type="project" value="UniProtKB-KW"/>
</dbReference>
<accession>A0A7I7QNG1</accession>
<keyword evidence="5" id="KW-0808">Transferase</keyword>
<dbReference type="InterPro" id="IPR000653">
    <property type="entry name" value="DegT/StrS_aminotransferase"/>
</dbReference>